<accession>A0A1W1BZQ1</accession>
<protein>
    <submittedName>
        <fullName evidence="2">Uncharacterized protein</fullName>
    </submittedName>
</protein>
<sequence>MGEFFKEHLESIMMISFLVASALGMYKVYVMFESQADDGIDIKTLEDEIIAIIKDLISKEDISKRELLSKIEEDRSFDKDRYSNLNENRLNQILDRLYTEYKIESYDELVKKIKER</sequence>
<organism evidence="2">
    <name type="scientific">hydrothermal vent metagenome</name>
    <dbReference type="NCBI Taxonomy" id="652676"/>
    <lineage>
        <taxon>unclassified sequences</taxon>
        <taxon>metagenomes</taxon>
        <taxon>ecological metagenomes</taxon>
    </lineage>
</organism>
<dbReference type="AlphaFoldDB" id="A0A1W1BZQ1"/>
<dbReference type="EMBL" id="FPHB01000045">
    <property type="protein sequence ID" value="SFV59080.1"/>
    <property type="molecule type" value="Genomic_DNA"/>
</dbReference>
<name>A0A1W1BZQ1_9ZZZZ</name>
<evidence type="ECO:0000313" key="2">
    <source>
        <dbReference type="EMBL" id="SFV59080.1"/>
    </source>
</evidence>
<evidence type="ECO:0000256" key="1">
    <source>
        <dbReference type="SAM" id="Phobius"/>
    </source>
</evidence>
<reference evidence="2" key="1">
    <citation type="submission" date="2016-10" db="EMBL/GenBank/DDBJ databases">
        <authorList>
            <person name="de Groot N.N."/>
        </authorList>
    </citation>
    <scope>NUCLEOTIDE SEQUENCE</scope>
</reference>
<keyword evidence="1" id="KW-0472">Membrane</keyword>
<keyword evidence="1" id="KW-1133">Transmembrane helix</keyword>
<keyword evidence="1" id="KW-0812">Transmembrane</keyword>
<feature type="transmembrane region" description="Helical" evidence="1">
    <location>
        <begin position="12"/>
        <end position="32"/>
    </location>
</feature>
<gene>
    <name evidence="2" type="ORF">MNB_SM-7-189</name>
</gene>
<proteinExistence type="predicted"/>